<dbReference type="InterPro" id="IPR036928">
    <property type="entry name" value="AS_sf"/>
</dbReference>
<dbReference type="EMBL" id="CP023344">
    <property type="protein sequence ID" value="ATC64766.1"/>
    <property type="molecule type" value="Genomic_DNA"/>
</dbReference>
<keyword evidence="2" id="KW-0732">Signal</keyword>
<evidence type="ECO:0000256" key="1">
    <source>
        <dbReference type="SAM" id="MobiDB-lite"/>
    </source>
</evidence>
<evidence type="ECO:0000256" key="2">
    <source>
        <dbReference type="SAM" id="SignalP"/>
    </source>
</evidence>
<evidence type="ECO:0000313" key="5">
    <source>
        <dbReference type="Proteomes" id="UP000217265"/>
    </source>
</evidence>
<feature type="signal peptide" evidence="2">
    <location>
        <begin position="1"/>
        <end position="22"/>
    </location>
</feature>
<keyword evidence="4" id="KW-0808">Transferase</keyword>
<reference evidence="4 5" key="1">
    <citation type="submission" date="2017-09" db="EMBL/GenBank/DDBJ databases">
        <title>Complete genome sequence of Verrucomicrobial strain HZ-65, isolated from freshwater.</title>
        <authorList>
            <person name="Choi A."/>
        </authorList>
    </citation>
    <scope>NUCLEOTIDE SEQUENCE [LARGE SCALE GENOMIC DNA]</scope>
    <source>
        <strain evidence="4 5">HZ-65</strain>
    </source>
</reference>
<dbReference type="PANTHER" id="PTHR42678:SF34">
    <property type="entry name" value="OS04G0183300 PROTEIN"/>
    <property type="match status" value="1"/>
</dbReference>
<dbReference type="SUPFAM" id="SSF75304">
    <property type="entry name" value="Amidase signature (AS) enzymes"/>
    <property type="match status" value="1"/>
</dbReference>
<gene>
    <name evidence="4" type="ORF">CMV30_12770</name>
</gene>
<dbReference type="Gene3D" id="3.90.1300.10">
    <property type="entry name" value="Amidase signature (AS) domain"/>
    <property type="match status" value="1"/>
</dbReference>
<dbReference type="Proteomes" id="UP000217265">
    <property type="component" value="Chromosome"/>
</dbReference>
<feature type="region of interest" description="Disordered" evidence="1">
    <location>
        <begin position="177"/>
        <end position="197"/>
    </location>
</feature>
<dbReference type="InterPro" id="IPR023631">
    <property type="entry name" value="Amidase_dom"/>
</dbReference>
<sequence>MSLRSHLAAIVLAAMAALPLRAVPLDLTTATIADIQTAFSAGTLTAEKLTTAYLARIEAYDKKGPALNAVIVLNPNALAEAKSLDAERKAGKVRGPLHGVPIVLKDNIDTFDLPTTAGSQLLEGSIAPDDAFVVKKLRAAGAIVIAKVNLSEWAGGGGSVSGATDPKLVAAGEVPNGYSSHGGQTKNPHVLDRGPAGSSGGTGVAIAAVFGQFGLGTDTAASVRGPANASGTFGLKTTHGLVSRDGVVPLALTFDTVGPLARSTYDLAAALNVLAGIDPDDDSTLKSAGRTPVDYTTYLKPGSLKGARIGIARDFFGKDAEIDAVVNQAIAKLKELGAIIVDDVRIPPPVQGIRGPLYNTVRSAEFKAQIAGYLATTAPKYPKNIYDLARLANDPATGYRSSGKAVGLKYQAETSLDLHDPVYTAAIAEGIPYVRAAMEGVFANHQLHAILYPTSPTPVSLINPPARESGPPSPGANPLNIANITGFPDLVVPAGMSPRGLPVTFSLLGRAFTEGRLLGFAYDYEQATKAIKLPVNTPALASDKLVP</sequence>
<dbReference type="PANTHER" id="PTHR42678">
    <property type="entry name" value="AMIDASE"/>
    <property type="match status" value="1"/>
</dbReference>
<feature type="chain" id="PRO_5012832376" evidence="2">
    <location>
        <begin position="23"/>
        <end position="547"/>
    </location>
</feature>
<keyword evidence="5" id="KW-1185">Reference proteome</keyword>
<dbReference type="OrthoDB" id="9811471at2"/>
<protein>
    <submittedName>
        <fullName evidence="4">Glutamyl-tRNA amidotransferase</fullName>
    </submittedName>
</protein>
<dbReference type="Pfam" id="PF01425">
    <property type="entry name" value="Amidase"/>
    <property type="match status" value="1"/>
</dbReference>
<evidence type="ECO:0000259" key="3">
    <source>
        <dbReference type="Pfam" id="PF01425"/>
    </source>
</evidence>
<proteinExistence type="predicted"/>
<dbReference type="AlphaFoldDB" id="A0A290QES2"/>
<feature type="domain" description="Amidase" evidence="3">
    <location>
        <begin position="49"/>
        <end position="518"/>
    </location>
</feature>
<name>A0A290QES2_9BACT</name>
<dbReference type="RefSeq" id="WP_096056397.1">
    <property type="nucleotide sequence ID" value="NZ_CP023344.1"/>
</dbReference>
<organism evidence="4 5">
    <name type="scientific">Nibricoccus aquaticus</name>
    <dbReference type="NCBI Taxonomy" id="2576891"/>
    <lineage>
        <taxon>Bacteria</taxon>
        <taxon>Pseudomonadati</taxon>
        <taxon>Verrucomicrobiota</taxon>
        <taxon>Opitutia</taxon>
        <taxon>Opitutales</taxon>
        <taxon>Opitutaceae</taxon>
        <taxon>Nibricoccus</taxon>
    </lineage>
</organism>
<feature type="compositionally biased region" description="Polar residues" evidence="1">
    <location>
        <begin position="177"/>
        <end position="187"/>
    </location>
</feature>
<evidence type="ECO:0000313" key="4">
    <source>
        <dbReference type="EMBL" id="ATC64766.1"/>
    </source>
</evidence>
<dbReference type="GO" id="GO:0016740">
    <property type="term" value="F:transferase activity"/>
    <property type="evidence" value="ECO:0007669"/>
    <property type="project" value="UniProtKB-KW"/>
</dbReference>
<accession>A0A290QES2</accession>
<dbReference type="KEGG" id="vbh:CMV30_12770"/>